<keyword evidence="2" id="KW-1185">Reference proteome</keyword>
<reference evidence="1" key="1">
    <citation type="submission" date="2023-05" db="EMBL/GenBank/DDBJ databases">
        <authorList>
            <person name="Stuckert A."/>
        </authorList>
    </citation>
    <scope>NUCLEOTIDE SEQUENCE</scope>
</reference>
<comment type="caution">
    <text evidence="1">The sequence shown here is derived from an EMBL/GenBank/DDBJ whole genome shotgun (WGS) entry which is preliminary data.</text>
</comment>
<dbReference type="EMBL" id="CATNWA010016601">
    <property type="protein sequence ID" value="CAI9593959.1"/>
    <property type="molecule type" value="Genomic_DNA"/>
</dbReference>
<sequence>MFIATGSTDHVIRIYYLGPEENPRRLLSWRATRIKSSRFSSVTTAIDCALSAGAGTARRGSGSTSSRNGR</sequence>
<protein>
    <submittedName>
        <fullName evidence="1">Uncharacterized protein</fullName>
    </submittedName>
</protein>
<name>A0ABN9FBM5_9NEOB</name>
<evidence type="ECO:0000313" key="1">
    <source>
        <dbReference type="EMBL" id="CAI9593959.1"/>
    </source>
</evidence>
<gene>
    <name evidence="1" type="ORF">SPARVUS_LOCUS11650715</name>
</gene>
<proteinExistence type="predicted"/>
<evidence type="ECO:0000313" key="2">
    <source>
        <dbReference type="Proteomes" id="UP001162483"/>
    </source>
</evidence>
<organism evidence="1 2">
    <name type="scientific">Staurois parvus</name>
    <dbReference type="NCBI Taxonomy" id="386267"/>
    <lineage>
        <taxon>Eukaryota</taxon>
        <taxon>Metazoa</taxon>
        <taxon>Chordata</taxon>
        <taxon>Craniata</taxon>
        <taxon>Vertebrata</taxon>
        <taxon>Euteleostomi</taxon>
        <taxon>Amphibia</taxon>
        <taxon>Batrachia</taxon>
        <taxon>Anura</taxon>
        <taxon>Neobatrachia</taxon>
        <taxon>Ranoidea</taxon>
        <taxon>Ranidae</taxon>
        <taxon>Staurois</taxon>
    </lineage>
</organism>
<dbReference type="Proteomes" id="UP001162483">
    <property type="component" value="Unassembled WGS sequence"/>
</dbReference>
<accession>A0ABN9FBM5</accession>